<protein>
    <submittedName>
        <fullName evidence="1">Uncharacterized protein</fullName>
    </submittedName>
</protein>
<name>A0ABD1ZHM4_9MARC</name>
<accession>A0ABD1ZHM4</accession>
<comment type="caution">
    <text evidence="1">The sequence shown here is derived from an EMBL/GenBank/DDBJ whole genome shotgun (WGS) entry which is preliminary data.</text>
</comment>
<reference evidence="1 2" key="1">
    <citation type="submission" date="2024-09" db="EMBL/GenBank/DDBJ databases">
        <title>Chromosome-scale assembly of Riccia fluitans.</title>
        <authorList>
            <person name="Paukszto L."/>
            <person name="Sawicki J."/>
            <person name="Karawczyk K."/>
            <person name="Piernik-Szablinska J."/>
            <person name="Szczecinska M."/>
            <person name="Mazdziarz M."/>
        </authorList>
    </citation>
    <scope>NUCLEOTIDE SEQUENCE [LARGE SCALE GENOMIC DNA]</scope>
    <source>
        <strain evidence="1">Rf_01</strain>
        <tissue evidence="1">Aerial parts of the thallus</tissue>
    </source>
</reference>
<dbReference type="AlphaFoldDB" id="A0ABD1ZHM4"/>
<sequence>MADKARFEHLQIRSHTEVKVAVECYLPEKRVESICMWCVRSYGRPLLRWIIWRSLNYSMSFEYPRDDQLFFSSQQPSVYDHRLAKELVSHFHHWVD</sequence>
<gene>
    <name evidence="1" type="ORF">R1flu_017877</name>
</gene>
<proteinExistence type="predicted"/>
<organism evidence="1 2">
    <name type="scientific">Riccia fluitans</name>
    <dbReference type="NCBI Taxonomy" id="41844"/>
    <lineage>
        <taxon>Eukaryota</taxon>
        <taxon>Viridiplantae</taxon>
        <taxon>Streptophyta</taxon>
        <taxon>Embryophyta</taxon>
        <taxon>Marchantiophyta</taxon>
        <taxon>Marchantiopsida</taxon>
        <taxon>Marchantiidae</taxon>
        <taxon>Marchantiales</taxon>
        <taxon>Ricciaceae</taxon>
        <taxon>Riccia</taxon>
    </lineage>
</organism>
<dbReference type="Proteomes" id="UP001605036">
    <property type="component" value="Unassembled WGS sequence"/>
</dbReference>
<dbReference type="EMBL" id="JBHFFA010000001">
    <property type="protein sequence ID" value="KAL2649749.1"/>
    <property type="molecule type" value="Genomic_DNA"/>
</dbReference>
<evidence type="ECO:0000313" key="2">
    <source>
        <dbReference type="Proteomes" id="UP001605036"/>
    </source>
</evidence>
<evidence type="ECO:0000313" key="1">
    <source>
        <dbReference type="EMBL" id="KAL2649749.1"/>
    </source>
</evidence>
<keyword evidence="2" id="KW-1185">Reference proteome</keyword>